<evidence type="ECO:0000313" key="2">
    <source>
        <dbReference type="Proteomes" id="UP000182826"/>
    </source>
</evidence>
<protein>
    <submittedName>
        <fullName evidence="1">Uncharacterized protein</fullName>
    </submittedName>
</protein>
<comment type="caution">
    <text evidence="1">The sequence shown here is derived from an EMBL/GenBank/DDBJ whole genome shotgun (WGS) entry which is preliminary data.</text>
</comment>
<gene>
    <name evidence="1" type="ORF">BKM63_09070</name>
</gene>
<dbReference type="EMBL" id="MLFK01000005">
    <property type="protein sequence ID" value="OIV43000.1"/>
    <property type="molecule type" value="Genomic_DNA"/>
</dbReference>
<organism evidence="1 2">
    <name type="scientific">Flavobacterium johnsoniae</name>
    <name type="common">Cytophaga johnsonae</name>
    <dbReference type="NCBI Taxonomy" id="986"/>
    <lineage>
        <taxon>Bacteria</taxon>
        <taxon>Pseudomonadati</taxon>
        <taxon>Bacteroidota</taxon>
        <taxon>Flavobacteriia</taxon>
        <taxon>Flavobacteriales</taxon>
        <taxon>Flavobacteriaceae</taxon>
        <taxon>Flavobacterium</taxon>
    </lineage>
</organism>
<proteinExistence type="predicted"/>
<keyword evidence="2" id="KW-1185">Reference proteome</keyword>
<evidence type="ECO:0000313" key="1">
    <source>
        <dbReference type="EMBL" id="OIV43000.1"/>
    </source>
</evidence>
<accession>A0A1J7CNB5</accession>
<dbReference type="AlphaFoldDB" id="A0A1J7CNB5"/>
<sequence>MALPKLGTAQINDENIRLEVLHKNVIGKEFVFGKWNDKGGTETHLMYLGSVKTEKGKTYKIMNSVWVWGLSCRATSRILIFNGKNQYLGNYGLTTDAQLPTELNNGILIFRNLDPECDKKLVSKINFKKGLPQEFFRECNNKFGDSFIFDGEN</sequence>
<dbReference type="Proteomes" id="UP000182826">
    <property type="component" value="Unassembled WGS sequence"/>
</dbReference>
<name>A0A1J7CNB5_FLAJO</name>
<reference evidence="1 2" key="1">
    <citation type="submission" date="2016-10" db="EMBL/GenBank/DDBJ databases">
        <title>Draft Genome Sequence of Rhizobacteria Flavobacterium johnsoniae CI04.</title>
        <authorList>
            <person name="Bravo J.I."/>
            <person name="Lozano G.L."/>
            <person name="Handelsman J."/>
        </authorList>
    </citation>
    <scope>NUCLEOTIDE SEQUENCE [LARGE SCALE GENOMIC DNA]</scope>
    <source>
        <strain evidence="1 2">CI04</strain>
    </source>
</reference>